<evidence type="ECO:0000313" key="3">
    <source>
        <dbReference type="Proteomes" id="UP000295431"/>
    </source>
</evidence>
<feature type="region of interest" description="Disordered" evidence="1">
    <location>
        <begin position="132"/>
        <end position="157"/>
    </location>
</feature>
<gene>
    <name evidence="2" type="ORF">E1284_16915</name>
</gene>
<evidence type="ECO:0000313" key="2">
    <source>
        <dbReference type="EMBL" id="TDC14864.1"/>
    </source>
</evidence>
<protein>
    <submittedName>
        <fullName evidence="2">Helix-turn-helix domain-containing protein</fullName>
    </submittedName>
</protein>
<organism evidence="2 3">
    <name type="scientific">Actinomadura bangladeshensis</name>
    <dbReference type="NCBI Taxonomy" id="453573"/>
    <lineage>
        <taxon>Bacteria</taxon>
        <taxon>Bacillati</taxon>
        <taxon>Actinomycetota</taxon>
        <taxon>Actinomycetes</taxon>
        <taxon>Streptosporangiales</taxon>
        <taxon>Thermomonosporaceae</taxon>
        <taxon>Actinomadura</taxon>
    </lineage>
</organism>
<dbReference type="AlphaFoldDB" id="A0A4R4P061"/>
<proteinExistence type="predicted"/>
<dbReference type="EMBL" id="SMJW01000076">
    <property type="protein sequence ID" value="TDC14864.1"/>
    <property type="molecule type" value="Genomic_DNA"/>
</dbReference>
<sequence>MPASWRSTCQVGKYFLLSDPSSTFPRAHAHGADYLVKRLSVPQIAEVIGRDRSTVWREVQRGAPARDLSRAAGDARVARDDLSGDLLPGPGPDAGRAGSLRCGRVSGRCCAAGGWPAARGRVWPAASAAQALDRRPAHLGPSPRRPTGRCPGTGKAT</sequence>
<reference evidence="2 3" key="1">
    <citation type="submission" date="2019-03" db="EMBL/GenBank/DDBJ databases">
        <title>Draft genome sequences of novel Actinobacteria.</title>
        <authorList>
            <person name="Sahin N."/>
            <person name="Ay H."/>
            <person name="Saygin H."/>
        </authorList>
    </citation>
    <scope>NUCLEOTIDE SEQUENCE [LARGE SCALE GENOMIC DNA]</scope>
    <source>
        <strain evidence="2 3">DSM 45347</strain>
    </source>
</reference>
<evidence type="ECO:0000256" key="1">
    <source>
        <dbReference type="SAM" id="MobiDB-lite"/>
    </source>
</evidence>
<comment type="caution">
    <text evidence="2">The sequence shown here is derived from an EMBL/GenBank/DDBJ whole genome shotgun (WGS) entry which is preliminary data.</text>
</comment>
<accession>A0A4R4P061</accession>
<keyword evidence="3" id="KW-1185">Reference proteome</keyword>
<dbReference type="Proteomes" id="UP000295431">
    <property type="component" value="Unassembled WGS sequence"/>
</dbReference>
<name>A0A4R4P061_9ACTN</name>